<dbReference type="PANTHER" id="PTHR42836">
    <property type="entry name" value="7-CARBOXY-7-DEAZAGUANINE SYNTHASE"/>
    <property type="match status" value="1"/>
</dbReference>
<gene>
    <name evidence="8" type="primary">queE</name>
    <name evidence="10" type="ORF">RM572_00290</name>
</gene>
<evidence type="ECO:0000259" key="9">
    <source>
        <dbReference type="PROSITE" id="PS51918"/>
    </source>
</evidence>
<proteinExistence type="inferred from homology"/>
<comment type="subunit">
    <text evidence="8">Homodimer.</text>
</comment>
<dbReference type="InterPro" id="IPR013785">
    <property type="entry name" value="Aldolase_TIM"/>
</dbReference>
<feature type="binding site" evidence="8">
    <location>
        <position position="101"/>
    </location>
    <ligand>
        <name>S-adenosyl-L-methionine</name>
        <dbReference type="ChEBI" id="CHEBI:59789"/>
    </ligand>
</feature>
<sequence length="253" mass="28285">MGQLKISQVFGPTIQGEGSAAGRHCLFVRTFHCPLECEWCDTPYTWAVTDAKAAAHRDGFKYERDEPGYGLKRMEPWEVLDRLLALWDVQDRPTVIVVSGGEPMVQQPALIPLLHTLAEWGNEVHVETAGILAPLPEFDACVTQYNVSPKLASSGNRLSKRYRPAALEALRDTGRAWFKFVLTSEWEAELAGEVDGIVRDCSLDARRVMVMPEGAEAEGNVRLARKFADAATRRGYGVSFRTHVLLWGNDRDR</sequence>
<evidence type="ECO:0000313" key="11">
    <source>
        <dbReference type="Proteomes" id="UP001183414"/>
    </source>
</evidence>
<evidence type="ECO:0000256" key="3">
    <source>
        <dbReference type="ARBA" id="ARBA00022723"/>
    </source>
</evidence>
<dbReference type="InterPro" id="IPR024924">
    <property type="entry name" value="7-CO-7-deazaguanine_synth-like"/>
</dbReference>
<comment type="pathway">
    <text evidence="8">Purine metabolism; 7-cyano-7-deazaguanine biosynthesis.</text>
</comment>
<keyword evidence="6 8" id="KW-0411">Iron-sulfur</keyword>
<comment type="function">
    <text evidence="8">Catalyzes the complex heterocyclic radical-mediated conversion of 6-carboxy-5,6,7,8-tetrahydropterin (CPH4) to 7-carboxy-7-deazaguanine (CDG), a step common to the biosynthetic pathways of all 7-deazapurine-containing compounds.</text>
</comment>
<comment type="cofactor">
    <cofactor evidence="8">
        <name>Mg(2+)</name>
        <dbReference type="ChEBI" id="CHEBI:18420"/>
    </cofactor>
</comment>
<keyword evidence="2 8" id="KW-0949">S-adenosyl-L-methionine</keyword>
<dbReference type="PANTHER" id="PTHR42836:SF1">
    <property type="entry name" value="7-CARBOXY-7-DEAZAGUANINE SYNTHASE"/>
    <property type="match status" value="1"/>
</dbReference>
<comment type="caution">
    <text evidence="10">The sequence shown here is derived from an EMBL/GenBank/DDBJ whole genome shotgun (WGS) entry which is preliminary data.</text>
</comment>
<feature type="binding site" evidence="8">
    <location>
        <begin position="148"/>
        <end position="150"/>
    </location>
    <ligand>
        <name>S-adenosyl-L-methionine</name>
        <dbReference type="ChEBI" id="CHEBI:59789"/>
    </ligand>
</feature>
<dbReference type="EMBL" id="JAVREQ010000001">
    <property type="protein sequence ID" value="MDT0377214.1"/>
    <property type="molecule type" value="Genomic_DNA"/>
</dbReference>
<comment type="caution">
    <text evidence="8">Lacks conserved residue(s) required for the propagation of feature annotation.</text>
</comment>
<dbReference type="EC" id="4.3.99.3" evidence="8"/>
<feature type="binding site" evidence="8">
    <location>
        <begin position="14"/>
        <end position="16"/>
    </location>
    <ligand>
        <name>substrate</name>
    </ligand>
</feature>
<dbReference type="SFLD" id="SFLDS00029">
    <property type="entry name" value="Radical_SAM"/>
    <property type="match status" value="1"/>
</dbReference>
<evidence type="ECO:0000256" key="8">
    <source>
        <dbReference type="HAMAP-Rule" id="MF_00917"/>
    </source>
</evidence>
<feature type="binding site" evidence="8">
    <location>
        <position position="99"/>
    </location>
    <ligand>
        <name>substrate</name>
    </ligand>
</feature>
<evidence type="ECO:0000256" key="1">
    <source>
        <dbReference type="ARBA" id="ARBA00022485"/>
    </source>
</evidence>
<comment type="cofactor">
    <cofactor evidence="8">
        <name>[4Fe-4S] cluster</name>
        <dbReference type="ChEBI" id="CHEBI:49883"/>
    </cofactor>
    <text evidence="8">Binds 1 [4Fe-4S] cluster. The cluster is coordinated with 3 cysteines and an exchangeable S-adenosyl-L-methionine.</text>
</comment>
<keyword evidence="4 8" id="KW-0460">Magnesium</keyword>
<dbReference type="Gene3D" id="3.20.20.70">
    <property type="entry name" value="Aldolase class I"/>
    <property type="match status" value="1"/>
</dbReference>
<dbReference type="Pfam" id="PF13353">
    <property type="entry name" value="Fer4_12"/>
    <property type="match status" value="1"/>
</dbReference>
<reference evidence="11" key="1">
    <citation type="submission" date="2023-07" db="EMBL/GenBank/DDBJ databases">
        <title>30 novel species of actinomycetes from the DSMZ collection.</title>
        <authorList>
            <person name="Nouioui I."/>
        </authorList>
    </citation>
    <scope>NUCLEOTIDE SEQUENCE [LARGE SCALE GENOMIC DNA]</scope>
    <source>
        <strain evidence="11">DSM 42041</strain>
    </source>
</reference>
<evidence type="ECO:0000256" key="6">
    <source>
        <dbReference type="ARBA" id="ARBA00023014"/>
    </source>
</evidence>
<dbReference type="Proteomes" id="UP001183414">
    <property type="component" value="Unassembled WGS sequence"/>
</dbReference>
<dbReference type="SUPFAM" id="SSF102114">
    <property type="entry name" value="Radical SAM enzymes"/>
    <property type="match status" value="1"/>
</dbReference>
<comment type="catalytic activity">
    <reaction evidence="8">
        <text>6-carboxy-5,6,7,8-tetrahydropterin + H(+) = 7-carboxy-7-carbaguanine + NH4(+)</text>
        <dbReference type="Rhea" id="RHEA:27974"/>
        <dbReference type="ChEBI" id="CHEBI:15378"/>
        <dbReference type="ChEBI" id="CHEBI:28938"/>
        <dbReference type="ChEBI" id="CHEBI:61032"/>
        <dbReference type="ChEBI" id="CHEBI:61036"/>
        <dbReference type="EC" id="4.3.99.3"/>
    </reaction>
</comment>
<dbReference type="HAMAP" id="MF_00917">
    <property type="entry name" value="QueE"/>
    <property type="match status" value="1"/>
</dbReference>
<feature type="binding site" evidence="8">
    <location>
        <position position="40"/>
    </location>
    <ligand>
        <name>[4Fe-4S] cluster</name>
        <dbReference type="ChEBI" id="CHEBI:49883"/>
        <note>4Fe-4S-S-AdoMet</note>
    </ligand>
</feature>
<feature type="binding site" evidence="8">
    <location>
        <position position="29"/>
    </location>
    <ligand>
        <name>substrate</name>
    </ligand>
</feature>
<evidence type="ECO:0000256" key="7">
    <source>
        <dbReference type="ARBA" id="ARBA00023239"/>
    </source>
</evidence>
<dbReference type="RefSeq" id="WP_311671219.1">
    <property type="nucleotide sequence ID" value="NZ_JAVREQ010000001.1"/>
</dbReference>
<keyword evidence="3 8" id="KW-0479">Metal-binding</keyword>
<evidence type="ECO:0000313" key="10">
    <source>
        <dbReference type="EMBL" id="MDT0377214.1"/>
    </source>
</evidence>
<dbReference type="PIRSF" id="PIRSF000370">
    <property type="entry name" value="QueE"/>
    <property type="match status" value="1"/>
</dbReference>
<evidence type="ECO:0000256" key="5">
    <source>
        <dbReference type="ARBA" id="ARBA00023004"/>
    </source>
</evidence>
<accession>A0ABU2NJP3</accession>
<evidence type="ECO:0000256" key="2">
    <source>
        <dbReference type="ARBA" id="ARBA00022691"/>
    </source>
</evidence>
<feature type="domain" description="Radical SAM core" evidence="9">
    <location>
        <begin position="20"/>
        <end position="249"/>
    </location>
</feature>
<protein>
    <recommendedName>
        <fullName evidence="8">7-carboxy-7-deazaguanine synthase</fullName>
        <shortName evidence="8">CDG synthase</shortName>
        <ecNumber evidence="8">4.3.99.3</ecNumber>
    </recommendedName>
    <alternativeName>
        <fullName evidence="8">Queuosine biosynthesis protein QueE</fullName>
    </alternativeName>
</protein>
<evidence type="ECO:0000256" key="4">
    <source>
        <dbReference type="ARBA" id="ARBA00022842"/>
    </source>
</evidence>
<feature type="binding site" evidence="8">
    <location>
        <position position="37"/>
    </location>
    <ligand>
        <name>[4Fe-4S] cluster</name>
        <dbReference type="ChEBI" id="CHEBI:49883"/>
        <note>4Fe-4S-S-AdoMet</note>
    </ligand>
</feature>
<dbReference type="InterPro" id="IPR058240">
    <property type="entry name" value="rSAM_sf"/>
</dbReference>
<organism evidence="10 11">
    <name type="scientific">Streptomyces hazeniae</name>
    <dbReference type="NCBI Taxonomy" id="3075538"/>
    <lineage>
        <taxon>Bacteria</taxon>
        <taxon>Bacillati</taxon>
        <taxon>Actinomycetota</taxon>
        <taxon>Actinomycetes</taxon>
        <taxon>Kitasatosporales</taxon>
        <taxon>Streptomycetaceae</taxon>
        <taxon>Streptomyces</taxon>
    </lineage>
</organism>
<feature type="binding site" evidence="8">
    <location>
        <position position="33"/>
    </location>
    <ligand>
        <name>[4Fe-4S] cluster</name>
        <dbReference type="ChEBI" id="CHEBI:49883"/>
        <note>4Fe-4S-S-AdoMet</note>
    </ligand>
</feature>
<dbReference type="PROSITE" id="PS51918">
    <property type="entry name" value="RADICAL_SAM"/>
    <property type="match status" value="1"/>
</dbReference>
<keyword evidence="11" id="KW-1185">Reference proteome</keyword>
<comment type="cofactor">
    <cofactor evidence="8">
        <name>S-adenosyl-L-methionine</name>
        <dbReference type="ChEBI" id="CHEBI:59789"/>
    </cofactor>
    <text evidence="8">Binds 1 S-adenosyl-L-methionine per subunit.</text>
</comment>
<feature type="binding site" evidence="8">
    <location>
        <begin position="39"/>
        <end position="41"/>
    </location>
    <ligand>
        <name>S-adenosyl-L-methionine</name>
        <dbReference type="ChEBI" id="CHEBI:59789"/>
    </ligand>
</feature>
<keyword evidence="1 8" id="KW-0004">4Fe-4S</keyword>
<comment type="similarity">
    <text evidence="8">Belongs to the radical SAM superfamily. 7-carboxy-7-deazaguanine synthase family.</text>
</comment>
<dbReference type="InterPro" id="IPR007197">
    <property type="entry name" value="rSAM"/>
</dbReference>
<keyword evidence="7 8" id="KW-0456">Lyase</keyword>
<name>A0ABU2NJP3_9ACTN</name>
<keyword evidence="5 8" id="KW-0408">Iron</keyword>
<feature type="binding site" evidence="8">
    <location>
        <position position="42"/>
    </location>
    <ligand>
        <name>Mg(2+)</name>
        <dbReference type="ChEBI" id="CHEBI:18420"/>
    </ligand>
</feature>
<keyword evidence="8" id="KW-0671">Queuosine biosynthesis</keyword>